<protein>
    <recommendedName>
        <fullName evidence="3">ARM repeat-containing protein</fullName>
    </recommendedName>
</protein>
<evidence type="ECO:0008006" key="3">
    <source>
        <dbReference type="Google" id="ProtNLM"/>
    </source>
</evidence>
<dbReference type="Proteomes" id="UP000193944">
    <property type="component" value="Unassembled WGS sequence"/>
</dbReference>
<name>A0A1Y1VUE6_9FUNG</name>
<sequence length="190" mass="22194">MNSYIFDGNDRTNDVTNGFSYVKAFENELKKLYSASLSLRYSACVEIGNLAYLGGEAIENYILRNRRFLQVLLKISTSVVEPSVLRLQVIQTIYILSRSNQLYKILIEYKLFDHLLTLLKDRNEDIRKWATHIMLNTVVKKFEYFKTNLLLPGLESQVSKIAKEDWTNWIYNDADELLILIKLLKEENNA</sequence>
<keyword evidence="2" id="KW-1185">Reference proteome</keyword>
<evidence type="ECO:0000313" key="1">
    <source>
        <dbReference type="EMBL" id="ORX64813.1"/>
    </source>
</evidence>
<proteinExistence type="predicted"/>
<reference evidence="1 2" key="2">
    <citation type="submission" date="2016-08" db="EMBL/GenBank/DDBJ databases">
        <title>Pervasive Adenine N6-methylation of Active Genes in Fungi.</title>
        <authorList>
            <consortium name="DOE Joint Genome Institute"/>
            <person name="Mondo S.J."/>
            <person name="Dannebaum R.O."/>
            <person name="Kuo R.C."/>
            <person name="Labutti K."/>
            <person name="Haridas S."/>
            <person name="Kuo A."/>
            <person name="Salamov A."/>
            <person name="Ahrendt S.R."/>
            <person name="Lipzen A."/>
            <person name="Sullivan W."/>
            <person name="Andreopoulos W.B."/>
            <person name="Clum A."/>
            <person name="Lindquist E."/>
            <person name="Daum C."/>
            <person name="Ramamoorthy G.K."/>
            <person name="Gryganskyi A."/>
            <person name="Culley D."/>
            <person name="Magnuson J.K."/>
            <person name="James T.Y."/>
            <person name="O'Malley M.A."/>
            <person name="Stajich J.E."/>
            <person name="Spatafora J.W."/>
            <person name="Visel A."/>
            <person name="Grigoriev I.V."/>
        </authorList>
    </citation>
    <scope>NUCLEOTIDE SEQUENCE [LARGE SCALE GENOMIC DNA]</scope>
    <source>
        <strain evidence="1 2">S4</strain>
    </source>
</reference>
<evidence type="ECO:0000313" key="2">
    <source>
        <dbReference type="Proteomes" id="UP000193944"/>
    </source>
</evidence>
<dbReference type="OrthoDB" id="2134364at2759"/>
<dbReference type="Gene3D" id="1.25.10.10">
    <property type="entry name" value="Leucine-rich Repeat Variant"/>
    <property type="match status" value="1"/>
</dbReference>
<dbReference type="AlphaFoldDB" id="A0A1Y1VUE6"/>
<reference evidence="1 2" key="1">
    <citation type="submission" date="2016-08" db="EMBL/GenBank/DDBJ databases">
        <title>A Parts List for Fungal Cellulosomes Revealed by Comparative Genomics.</title>
        <authorList>
            <consortium name="DOE Joint Genome Institute"/>
            <person name="Haitjema C.H."/>
            <person name="Gilmore S.P."/>
            <person name="Henske J.K."/>
            <person name="Solomon K.V."/>
            <person name="De Groot R."/>
            <person name="Kuo A."/>
            <person name="Mondo S.J."/>
            <person name="Salamov A.A."/>
            <person name="Labutti K."/>
            <person name="Zhao Z."/>
            <person name="Chiniquy J."/>
            <person name="Barry K."/>
            <person name="Brewer H.M."/>
            <person name="Purvine S.O."/>
            <person name="Wright A.T."/>
            <person name="Boxma B."/>
            <person name="Van Alen T."/>
            <person name="Hackstein J.H."/>
            <person name="Baker S.E."/>
            <person name="Grigoriev I.V."/>
            <person name="O'Malley M.A."/>
        </authorList>
    </citation>
    <scope>NUCLEOTIDE SEQUENCE [LARGE SCALE GENOMIC DNA]</scope>
    <source>
        <strain evidence="1 2">S4</strain>
    </source>
</reference>
<comment type="caution">
    <text evidence="1">The sequence shown here is derived from an EMBL/GenBank/DDBJ whole genome shotgun (WGS) entry which is preliminary data.</text>
</comment>
<organism evidence="1 2">
    <name type="scientific">Anaeromyces robustus</name>
    <dbReference type="NCBI Taxonomy" id="1754192"/>
    <lineage>
        <taxon>Eukaryota</taxon>
        <taxon>Fungi</taxon>
        <taxon>Fungi incertae sedis</taxon>
        <taxon>Chytridiomycota</taxon>
        <taxon>Chytridiomycota incertae sedis</taxon>
        <taxon>Neocallimastigomycetes</taxon>
        <taxon>Neocallimastigales</taxon>
        <taxon>Neocallimastigaceae</taxon>
        <taxon>Anaeromyces</taxon>
    </lineage>
</organism>
<dbReference type="InterPro" id="IPR016024">
    <property type="entry name" value="ARM-type_fold"/>
</dbReference>
<dbReference type="SUPFAM" id="SSF48371">
    <property type="entry name" value="ARM repeat"/>
    <property type="match status" value="1"/>
</dbReference>
<accession>A0A1Y1VUE6</accession>
<dbReference type="EMBL" id="MCFG01000496">
    <property type="protein sequence ID" value="ORX64813.1"/>
    <property type="molecule type" value="Genomic_DNA"/>
</dbReference>
<gene>
    <name evidence="1" type="ORF">BCR32DRAFT_297935</name>
</gene>
<dbReference type="InterPro" id="IPR011989">
    <property type="entry name" value="ARM-like"/>
</dbReference>